<name>A0A2V5IVI1_9MICC</name>
<accession>A0A2V5IVI1</accession>
<evidence type="ECO:0000313" key="1">
    <source>
        <dbReference type="EMBL" id="PYI40031.1"/>
    </source>
</evidence>
<evidence type="ECO:0000313" key="2">
    <source>
        <dbReference type="Proteomes" id="UP000247980"/>
    </source>
</evidence>
<proteinExistence type="predicted"/>
<dbReference type="EMBL" id="QJVC01000001">
    <property type="protein sequence ID" value="PYI40031.1"/>
    <property type="molecule type" value="Genomic_DNA"/>
</dbReference>
<reference evidence="1 2" key="1">
    <citation type="submission" date="2018-05" db="EMBL/GenBank/DDBJ databases">
        <title>Genetic diversity of glacier-inhabiting Cryobacterium bacteria in China and description of Cryobacterium mengkeensis sp. nov. and Arthrobacter glacialis sp. nov.</title>
        <authorList>
            <person name="Liu Q."/>
            <person name="Xin Y.-H."/>
        </authorList>
    </citation>
    <scope>NUCLEOTIDE SEQUENCE [LARGE SCALE GENOMIC DNA]</scope>
    <source>
        <strain evidence="1 2">B7</strain>
    </source>
</reference>
<dbReference type="Proteomes" id="UP000247980">
    <property type="component" value="Unassembled WGS sequence"/>
</dbReference>
<dbReference type="AlphaFoldDB" id="A0A2V5IVI1"/>
<gene>
    <name evidence="1" type="ORF">CVS30_00380</name>
</gene>
<protein>
    <submittedName>
        <fullName evidence="1">Uncharacterized protein</fullName>
    </submittedName>
</protein>
<organism evidence="1 2">
    <name type="scientific">Arthrobacter psychrolactophilus</name>
    <dbReference type="NCBI Taxonomy" id="92442"/>
    <lineage>
        <taxon>Bacteria</taxon>
        <taxon>Bacillati</taxon>
        <taxon>Actinomycetota</taxon>
        <taxon>Actinomycetes</taxon>
        <taxon>Micrococcales</taxon>
        <taxon>Micrococcaceae</taxon>
        <taxon>Arthrobacter</taxon>
    </lineage>
</organism>
<keyword evidence="2" id="KW-1185">Reference proteome</keyword>
<comment type="caution">
    <text evidence="1">The sequence shown here is derived from an EMBL/GenBank/DDBJ whole genome shotgun (WGS) entry which is preliminary data.</text>
</comment>
<sequence length="69" mass="7652">MGQMPGSLNCLLEIFIVFSLRTDTARYLAQLVQCLSLLILDATEQSPPAATFLQESSRKDSQYSRVLAT</sequence>